<protein>
    <recommendedName>
        <fullName evidence="3">YkgJ family cysteine cluster protein</fullName>
    </recommendedName>
</protein>
<dbReference type="EMBL" id="FWEV01000089">
    <property type="protein sequence ID" value="SLM29431.1"/>
    <property type="molecule type" value="Genomic_DNA"/>
</dbReference>
<accession>A0A1W1HAC1</accession>
<reference evidence="1 2" key="1">
    <citation type="submission" date="2017-03" db="EMBL/GenBank/DDBJ databases">
        <authorList>
            <person name="Afonso C.L."/>
            <person name="Miller P.J."/>
            <person name="Scott M.A."/>
            <person name="Spackman E."/>
            <person name="Goraichik I."/>
            <person name="Dimitrov K.M."/>
            <person name="Suarez D.L."/>
            <person name="Swayne D.E."/>
        </authorList>
    </citation>
    <scope>NUCLEOTIDE SEQUENCE [LARGE SCALE GENOMIC DNA]</scope>
    <source>
        <strain evidence="1">PRJEB14757</strain>
    </source>
</reference>
<evidence type="ECO:0008006" key="3">
    <source>
        <dbReference type="Google" id="ProtNLM"/>
    </source>
</evidence>
<sequence length="399" mass="45864">MDTDMRHAEEVLRALFMQIIESHVQKGLSRKGITELLTELIELAENIVKQVHESTSGSNIACKAGCSLCCHSRIRLTPVEALWIFSWIETNFSSDELKRLHNRIQSNIYLTHGKNLANRVKIKNRTPCIFLDHNKCMIYPVRPMICRSWHSFDLASCQKAFQTGNPDAEINASASNNFVFFLARDTLGRVCNSFGMECEAVEMPKAILHTLECHDPFDIWLKGETMFSSNKPLSSPDSVPENIPKVIISFMELHAPAFFRRFSLSYFMDGSCIEYFLYSQEKKVEISKELILSHDNFSHALNVSKFYPEIFREPLSKYMSAICFSLMIHHAAGIWGLKSDTFISLETRSNVFETFYSRLLDFDFTIKYRRQSDNYSLRGIYHLPSIKIDTSMITPVAIV</sequence>
<organism evidence="1 2">
    <name type="scientific">Desulfamplus magnetovallimortis</name>
    <dbReference type="NCBI Taxonomy" id="1246637"/>
    <lineage>
        <taxon>Bacteria</taxon>
        <taxon>Pseudomonadati</taxon>
        <taxon>Thermodesulfobacteriota</taxon>
        <taxon>Desulfobacteria</taxon>
        <taxon>Desulfobacterales</taxon>
        <taxon>Desulfobacteraceae</taxon>
        <taxon>Desulfamplus</taxon>
    </lineage>
</organism>
<dbReference type="Pfam" id="PF03692">
    <property type="entry name" value="CxxCxxCC"/>
    <property type="match status" value="1"/>
</dbReference>
<evidence type="ECO:0000313" key="1">
    <source>
        <dbReference type="EMBL" id="SLM29431.1"/>
    </source>
</evidence>
<dbReference type="AlphaFoldDB" id="A0A1W1HAC1"/>
<dbReference type="OrthoDB" id="9810361at2"/>
<gene>
    <name evidence="1" type="ORF">MTBBW1_1790056</name>
</gene>
<dbReference type="STRING" id="1246637.MTBBW1_1790056"/>
<name>A0A1W1HAC1_9BACT</name>
<proteinExistence type="predicted"/>
<keyword evidence="2" id="KW-1185">Reference proteome</keyword>
<dbReference type="Proteomes" id="UP000191931">
    <property type="component" value="Unassembled WGS sequence"/>
</dbReference>
<dbReference type="RefSeq" id="WP_080806419.1">
    <property type="nucleotide sequence ID" value="NZ_LT828553.1"/>
</dbReference>
<dbReference type="InterPro" id="IPR005358">
    <property type="entry name" value="Puta_zinc/iron-chelating_dom"/>
</dbReference>
<evidence type="ECO:0000313" key="2">
    <source>
        <dbReference type="Proteomes" id="UP000191931"/>
    </source>
</evidence>